<keyword evidence="4" id="KW-1185">Reference proteome</keyword>
<gene>
    <name evidence="3" type="ORF">G2W53_016360</name>
</gene>
<organism evidence="3 4">
    <name type="scientific">Senna tora</name>
    <dbReference type="NCBI Taxonomy" id="362788"/>
    <lineage>
        <taxon>Eukaryota</taxon>
        <taxon>Viridiplantae</taxon>
        <taxon>Streptophyta</taxon>
        <taxon>Embryophyta</taxon>
        <taxon>Tracheophyta</taxon>
        <taxon>Spermatophyta</taxon>
        <taxon>Magnoliopsida</taxon>
        <taxon>eudicotyledons</taxon>
        <taxon>Gunneridae</taxon>
        <taxon>Pentapetalae</taxon>
        <taxon>rosids</taxon>
        <taxon>fabids</taxon>
        <taxon>Fabales</taxon>
        <taxon>Fabaceae</taxon>
        <taxon>Caesalpinioideae</taxon>
        <taxon>Cassia clade</taxon>
        <taxon>Senna</taxon>
    </lineage>
</organism>
<feature type="compositionally biased region" description="Low complexity" evidence="1">
    <location>
        <begin position="124"/>
        <end position="133"/>
    </location>
</feature>
<feature type="region of interest" description="Disordered" evidence="1">
    <location>
        <begin position="75"/>
        <end position="146"/>
    </location>
</feature>
<proteinExistence type="predicted"/>
<sequence>MSFMTSSNCMLCALVFTAIAAGGAIIPEQGTKRMIGHAKERNGYIISILTSSQKDQAILEYSPFPELPVLCPQIIDPALQPQQTSDPSQISPDPDLNLQTNQTLDSARPLQVYSRRKAPPPTSEPVQSSPSEPQDVEVIDSSSPHT</sequence>
<accession>A0A834TQP6</accession>
<evidence type="ECO:0000313" key="3">
    <source>
        <dbReference type="EMBL" id="KAF7825196.1"/>
    </source>
</evidence>
<comment type="caution">
    <text evidence="3">The sequence shown here is derived from an EMBL/GenBank/DDBJ whole genome shotgun (WGS) entry which is preliminary data.</text>
</comment>
<name>A0A834TQP6_9FABA</name>
<feature type="chain" id="PRO_5033054026" evidence="2">
    <location>
        <begin position="25"/>
        <end position="146"/>
    </location>
</feature>
<dbReference type="EMBL" id="JAAIUW010000006">
    <property type="protein sequence ID" value="KAF7825196.1"/>
    <property type="molecule type" value="Genomic_DNA"/>
</dbReference>
<feature type="signal peptide" evidence="2">
    <location>
        <begin position="1"/>
        <end position="24"/>
    </location>
</feature>
<dbReference type="Proteomes" id="UP000634136">
    <property type="component" value="Unassembled WGS sequence"/>
</dbReference>
<evidence type="ECO:0000313" key="4">
    <source>
        <dbReference type="Proteomes" id="UP000634136"/>
    </source>
</evidence>
<feature type="compositionally biased region" description="Polar residues" evidence="1">
    <location>
        <begin position="80"/>
        <end position="105"/>
    </location>
</feature>
<keyword evidence="2" id="KW-0732">Signal</keyword>
<protein>
    <submittedName>
        <fullName evidence="3">Uncharacterized protein</fullName>
    </submittedName>
</protein>
<reference evidence="3" key="1">
    <citation type="submission" date="2020-09" db="EMBL/GenBank/DDBJ databases">
        <title>Genome-Enabled Discovery of Anthraquinone Biosynthesis in Senna tora.</title>
        <authorList>
            <person name="Kang S.-H."/>
            <person name="Pandey R.P."/>
            <person name="Lee C.-M."/>
            <person name="Sim J.-S."/>
            <person name="Jeong J.-T."/>
            <person name="Choi B.-S."/>
            <person name="Jung M."/>
            <person name="Ginzburg D."/>
            <person name="Zhao K."/>
            <person name="Won S.Y."/>
            <person name="Oh T.-J."/>
            <person name="Yu Y."/>
            <person name="Kim N.-H."/>
            <person name="Lee O.R."/>
            <person name="Lee T.-H."/>
            <person name="Bashyal P."/>
            <person name="Kim T.-S."/>
            <person name="Lee W.-H."/>
            <person name="Kawkins C."/>
            <person name="Kim C.-K."/>
            <person name="Kim J.S."/>
            <person name="Ahn B.O."/>
            <person name="Rhee S.Y."/>
            <person name="Sohng J.K."/>
        </authorList>
    </citation>
    <scope>NUCLEOTIDE SEQUENCE</scope>
    <source>
        <tissue evidence="3">Leaf</tissue>
    </source>
</reference>
<evidence type="ECO:0000256" key="1">
    <source>
        <dbReference type="SAM" id="MobiDB-lite"/>
    </source>
</evidence>
<dbReference type="AlphaFoldDB" id="A0A834TQP6"/>
<evidence type="ECO:0000256" key="2">
    <source>
        <dbReference type="SAM" id="SignalP"/>
    </source>
</evidence>